<accession>A0A834L5N2</accession>
<dbReference type="Gene3D" id="1.20.1280.50">
    <property type="match status" value="1"/>
</dbReference>
<dbReference type="EMBL" id="WJXA01000081">
    <property type="protein sequence ID" value="KAF7116287.1"/>
    <property type="molecule type" value="Genomic_DNA"/>
</dbReference>
<dbReference type="Pfam" id="PF00646">
    <property type="entry name" value="F-box"/>
    <property type="match status" value="1"/>
</dbReference>
<sequence length="492" mass="56574">MCNYCKEIKNGGVTRIKQHLSGGAHRKNSACLLRPPDVRLEMKEYLLKIAAMKNQTARDGSDSYPVVCPSDPSFARARAPLEFVHKHHWSLFIPMCLGLYMDTPSHGVLLTFRRGYDPNGCSCRHRENLGVDTMAETWSCIPNLLIWMIMKRLRFIDNLHLSAVCKHWLNAFHNFPKEQIPTMSCSNFPWLMITKDHRGSEREFFSPWIKTKFTVDLPEFAKTFVIQSKNGWVLLLTCHCCEQVPRVFLLNPFTRVKLEMPRLPRLFSAYMPSGISMLEGTPNCVALVDHCLAIAHPGDNAWKIFTIPLEICQPMFFQPVFFVDRHLYLISNYGRVLRFNTIDFTMTNGFKGWKVNQFGIKGKGSYFLQCNKEIIRVCSTTSTGRLMPYGRFSLNCFADAAWAFYKYSFSKAAWEPLADDEIRGKSWFLSNCGTKFASAAEGTAVERVHFLSKFSRRASYYLFSCDLNSPRKDAHSYFGNLSRKSTAWINME</sequence>
<reference evidence="3" key="1">
    <citation type="submission" date="2019-11" db="EMBL/GenBank/DDBJ databases">
        <authorList>
            <person name="Liu Y."/>
            <person name="Hou J."/>
            <person name="Li T.-Q."/>
            <person name="Guan C.-H."/>
            <person name="Wu X."/>
            <person name="Wu H.-Z."/>
            <person name="Ling F."/>
            <person name="Zhang R."/>
            <person name="Shi X.-G."/>
            <person name="Ren J.-P."/>
            <person name="Chen E.-F."/>
            <person name="Sun J.-M."/>
        </authorList>
    </citation>
    <scope>NUCLEOTIDE SEQUENCE</scope>
    <source>
        <strain evidence="3">Adult_tree_wgs_1</strain>
        <tissue evidence="3">Leaves</tissue>
    </source>
</reference>
<proteinExistence type="predicted"/>
<dbReference type="Pfam" id="PF03478">
    <property type="entry name" value="Beta-prop_KIB1-4"/>
    <property type="match status" value="1"/>
</dbReference>
<dbReference type="OrthoDB" id="1863935at2759"/>
<feature type="domain" description="KIB1-4 beta-propeller" evidence="2">
    <location>
        <begin position="212"/>
        <end position="451"/>
    </location>
</feature>
<evidence type="ECO:0000259" key="2">
    <source>
        <dbReference type="Pfam" id="PF03478"/>
    </source>
</evidence>
<dbReference type="Proteomes" id="UP000626092">
    <property type="component" value="Unassembled WGS sequence"/>
</dbReference>
<dbReference type="PANTHER" id="PTHR33110">
    <property type="entry name" value="F-BOX/KELCH-REPEAT PROTEIN-RELATED"/>
    <property type="match status" value="1"/>
</dbReference>
<protein>
    <recommendedName>
        <fullName evidence="5">BED-type domain-containing protein</fullName>
    </recommendedName>
</protein>
<name>A0A834L5N2_RHOSS</name>
<keyword evidence="4" id="KW-1185">Reference proteome</keyword>
<comment type="caution">
    <text evidence="3">The sequence shown here is derived from an EMBL/GenBank/DDBJ whole genome shotgun (WGS) entry which is preliminary data.</text>
</comment>
<dbReference type="AlphaFoldDB" id="A0A834L5N2"/>
<dbReference type="InterPro" id="IPR001810">
    <property type="entry name" value="F-box_dom"/>
</dbReference>
<evidence type="ECO:0000313" key="4">
    <source>
        <dbReference type="Proteomes" id="UP000626092"/>
    </source>
</evidence>
<evidence type="ECO:0008006" key="5">
    <source>
        <dbReference type="Google" id="ProtNLM"/>
    </source>
</evidence>
<dbReference type="InterPro" id="IPR036047">
    <property type="entry name" value="F-box-like_dom_sf"/>
</dbReference>
<feature type="domain" description="F-box" evidence="1">
    <location>
        <begin position="138"/>
        <end position="176"/>
    </location>
</feature>
<gene>
    <name evidence="3" type="ORF">RHSIM_RhsimUnG0032500</name>
</gene>
<dbReference type="SUPFAM" id="SSF81383">
    <property type="entry name" value="F-box domain"/>
    <property type="match status" value="1"/>
</dbReference>
<evidence type="ECO:0000259" key="1">
    <source>
        <dbReference type="Pfam" id="PF00646"/>
    </source>
</evidence>
<dbReference type="InterPro" id="IPR005174">
    <property type="entry name" value="KIB1-4_b-propeller"/>
</dbReference>
<evidence type="ECO:0000313" key="3">
    <source>
        <dbReference type="EMBL" id="KAF7116287.1"/>
    </source>
</evidence>
<organism evidence="3 4">
    <name type="scientific">Rhododendron simsii</name>
    <name type="common">Sims's rhododendron</name>
    <dbReference type="NCBI Taxonomy" id="118357"/>
    <lineage>
        <taxon>Eukaryota</taxon>
        <taxon>Viridiplantae</taxon>
        <taxon>Streptophyta</taxon>
        <taxon>Embryophyta</taxon>
        <taxon>Tracheophyta</taxon>
        <taxon>Spermatophyta</taxon>
        <taxon>Magnoliopsida</taxon>
        <taxon>eudicotyledons</taxon>
        <taxon>Gunneridae</taxon>
        <taxon>Pentapetalae</taxon>
        <taxon>asterids</taxon>
        <taxon>Ericales</taxon>
        <taxon>Ericaceae</taxon>
        <taxon>Ericoideae</taxon>
        <taxon>Rhodoreae</taxon>
        <taxon>Rhododendron</taxon>
    </lineage>
</organism>